<dbReference type="InterPro" id="IPR029063">
    <property type="entry name" value="SAM-dependent_MTases_sf"/>
</dbReference>
<evidence type="ECO:0008006" key="7">
    <source>
        <dbReference type="Google" id="ProtNLM"/>
    </source>
</evidence>
<dbReference type="SUPFAM" id="SSF53335">
    <property type="entry name" value="S-adenosyl-L-methionine-dependent methyltransferases"/>
    <property type="match status" value="1"/>
</dbReference>
<keyword evidence="6" id="KW-1185">Reference proteome</keyword>
<gene>
    <name evidence="5" type="ORF">CMC5_011880</name>
</gene>
<dbReference type="Proteomes" id="UP000067626">
    <property type="component" value="Chromosome"/>
</dbReference>
<dbReference type="EMBL" id="CP012159">
    <property type="protein sequence ID" value="AKT37062.1"/>
    <property type="molecule type" value="Genomic_DNA"/>
</dbReference>
<name>A0A0K1E8S1_CHOCO</name>
<dbReference type="Gene3D" id="3.40.50.150">
    <property type="entry name" value="Vaccinia Virus protein VP39"/>
    <property type="match status" value="1"/>
</dbReference>
<keyword evidence="3" id="KW-0949">S-adenosyl-L-methionine</keyword>
<dbReference type="PROSITE" id="PS51681">
    <property type="entry name" value="SAM_MT_NNMT_PNMT_TEMT"/>
    <property type="match status" value="1"/>
</dbReference>
<sequence>MTLDNKAPCTTPPPSGNPASPLGFAADDLPPDSEIAPSQEVLFDSQIWKPDQYASIYYPVDQIGSENLALLECEVEIWKRIRNLEAESGAQRASEGLSQEELEAQGPRSSVFPGVDMVVIGGGGTLWDLPPAAPYVSGICYTDPHENSRTLIQQYLNNKDDRRWDSYIARTLQFEGETELSSQAIRERDTVMRKRITSLTSCDIRRRPPVDVGPGGVRIVSAHFVIEALTNNRAAWRRLMRNTASIVGDRGYIIIASVGRAKEWRSTVSDEKKQPATYVTEEDIESVLNHLGFDVFFMRWIPSEEANADEYAGIISCAARRRARA</sequence>
<dbReference type="GO" id="GO:0008170">
    <property type="term" value="F:N-methyltransferase activity"/>
    <property type="evidence" value="ECO:0007669"/>
    <property type="project" value="TreeGrafter"/>
</dbReference>
<dbReference type="AlphaFoldDB" id="A0A0K1E8S1"/>
<dbReference type="PANTHER" id="PTHR10867">
    <property type="entry name" value="NNMT/PNMT/TEMT FAMILY MEMBER"/>
    <property type="match status" value="1"/>
</dbReference>
<proteinExistence type="predicted"/>
<keyword evidence="1" id="KW-0489">Methyltransferase</keyword>
<dbReference type="KEGG" id="ccro:CMC5_011880"/>
<keyword evidence="2" id="KW-0808">Transferase</keyword>
<protein>
    <recommendedName>
        <fullName evidence="7">Methyltransferase</fullName>
    </recommendedName>
</protein>
<dbReference type="GO" id="GO:0005829">
    <property type="term" value="C:cytosol"/>
    <property type="evidence" value="ECO:0007669"/>
    <property type="project" value="TreeGrafter"/>
</dbReference>
<evidence type="ECO:0000256" key="1">
    <source>
        <dbReference type="ARBA" id="ARBA00022603"/>
    </source>
</evidence>
<evidence type="ECO:0000313" key="5">
    <source>
        <dbReference type="EMBL" id="AKT37062.1"/>
    </source>
</evidence>
<dbReference type="STRING" id="52.CMC5_011880"/>
<dbReference type="InterPro" id="IPR000940">
    <property type="entry name" value="NNMT_TEMT_trans"/>
</dbReference>
<evidence type="ECO:0000313" key="6">
    <source>
        <dbReference type="Proteomes" id="UP000067626"/>
    </source>
</evidence>
<dbReference type="PANTHER" id="PTHR10867:SF17">
    <property type="entry name" value="NICOTINAMIDE N-METHYLTRANSFERASE"/>
    <property type="match status" value="1"/>
</dbReference>
<dbReference type="Pfam" id="PF01234">
    <property type="entry name" value="NNMT_PNMT_TEMT"/>
    <property type="match status" value="1"/>
</dbReference>
<reference evidence="5 6" key="1">
    <citation type="submission" date="2015-07" db="EMBL/GenBank/DDBJ databases">
        <title>Genome analysis of myxobacterium Chondromyces crocatus Cm c5 reveals a high potential for natural compound synthesis and the genetic basis for the loss of fruiting body formation.</title>
        <authorList>
            <person name="Zaburannyi N."/>
            <person name="Bunk B."/>
            <person name="Maier J."/>
            <person name="Overmann J."/>
            <person name="Mueller R."/>
        </authorList>
    </citation>
    <scope>NUCLEOTIDE SEQUENCE [LARGE SCALE GENOMIC DNA]</scope>
    <source>
        <strain evidence="5 6">Cm c5</strain>
    </source>
</reference>
<accession>A0A0K1E8S1</accession>
<evidence type="ECO:0000256" key="2">
    <source>
        <dbReference type="ARBA" id="ARBA00022679"/>
    </source>
</evidence>
<dbReference type="GO" id="GO:0032259">
    <property type="term" value="P:methylation"/>
    <property type="evidence" value="ECO:0007669"/>
    <property type="project" value="UniProtKB-KW"/>
</dbReference>
<evidence type="ECO:0000256" key="4">
    <source>
        <dbReference type="SAM" id="MobiDB-lite"/>
    </source>
</evidence>
<feature type="region of interest" description="Disordered" evidence="4">
    <location>
        <begin position="1"/>
        <end position="31"/>
    </location>
</feature>
<organism evidence="5 6">
    <name type="scientific">Chondromyces crocatus</name>
    <dbReference type="NCBI Taxonomy" id="52"/>
    <lineage>
        <taxon>Bacteria</taxon>
        <taxon>Pseudomonadati</taxon>
        <taxon>Myxococcota</taxon>
        <taxon>Polyangia</taxon>
        <taxon>Polyangiales</taxon>
        <taxon>Polyangiaceae</taxon>
        <taxon>Chondromyces</taxon>
    </lineage>
</organism>
<evidence type="ECO:0000256" key="3">
    <source>
        <dbReference type="ARBA" id="ARBA00022691"/>
    </source>
</evidence>